<keyword evidence="3 15" id="KW-0808">Transferase</keyword>
<dbReference type="GO" id="GO:0008972">
    <property type="term" value="F:phosphomethylpyrimidine kinase activity"/>
    <property type="evidence" value="ECO:0007669"/>
    <property type="project" value="InterPro"/>
</dbReference>
<dbReference type="Pfam" id="PF08543">
    <property type="entry name" value="Phos_pyr_kin"/>
    <property type="match status" value="1"/>
</dbReference>
<keyword evidence="7" id="KW-0067">ATP-binding</keyword>
<dbReference type="AlphaFoldDB" id="A0A378P0S8"/>
<evidence type="ECO:0000256" key="1">
    <source>
        <dbReference type="ARBA" id="ARBA00009879"/>
    </source>
</evidence>
<reference evidence="15 16" key="1">
    <citation type="submission" date="2018-06" db="EMBL/GenBank/DDBJ databases">
        <authorList>
            <consortium name="Pathogen Informatics"/>
            <person name="Doyle S."/>
        </authorList>
    </citation>
    <scope>NUCLEOTIDE SEQUENCE [LARGE SCALE GENOMIC DNA]</scope>
    <source>
        <strain evidence="15 16">NCTC10571</strain>
    </source>
</reference>
<dbReference type="PANTHER" id="PTHR20858">
    <property type="entry name" value="PHOSPHOMETHYLPYRIMIDINE KINASE"/>
    <property type="match status" value="1"/>
</dbReference>
<dbReference type="InterPro" id="IPR004399">
    <property type="entry name" value="HMP/HMP-P_kinase_dom"/>
</dbReference>
<dbReference type="RefSeq" id="WP_008539897.1">
    <property type="nucleotide sequence ID" value="NZ_UGPP01000001.1"/>
</dbReference>
<evidence type="ECO:0000256" key="5">
    <source>
        <dbReference type="ARBA" id="ARBA00022741"/>
    </source>
</evidence>
<dbReference type="EC" id="2.7.1.35" evidence="2"/>
<dbReference type="Gene3D" id="3.40.1190.20">
    <property type="match status" value="1"/>
</dbReference>
<evidence type="ECO:0000313" key="15">
    <source>
        <dbReference type="EMBL" id="STY71868.1"/>
    </source>
</evidence>
<dbReference type="InterPro" id="IPR013749">
    <property type="entry name" value="PM/HMP-P_kinase-1"/>
</dbReference>
<accession>A0A378P0S8</accession>
<evidence type="ECO:0000256" key="12">
    <source>
        <dbReference type="ARBA" id="ARBA00042531"/>
    </source>
</evidence>
<evidence type="ECO:0000256" key="3">
    <source>
        <dbReference type="ARBA" id="ARBA00022679"/>
    </source>
</evidence>
<protein>
    <recommendedName>
        <fullName evidence="2">pyridoxal kinase</fullName>
        <ecNumber evidence="2">2.7.1.35</ecNumber>
    </recommendedName>
    <alternativeName>
        <fullName evidence="10">PN/PL/PM kinase</fullName>
    </alternativeName>
    <alternativeName>
        <fullName evidence="11">Pyridoxal kinase</fullName>
    </alternativeName>
    <alternativeName>
        <fullName evidence="9">Pyridoxamine kinase</fullName>
    </alternativeName>
    <alternativeName>
        <fullName evidence="12">Vitamin B6 kinase</fullName>
    </alternativeName>
</protein>
<evidence type="ECO:0000256" key="4">
    <source>
        <dbReference type="ARBA" id="ARBA00022723"/>
    </source>
</evidence>
<dbReference type="InterPro" id="IPR029056">
    <property type="entry name" value="Ribokinase-like"/>
</dbReference>
<dbReference type="Proteomes" id="UP000255234">
    <property type="component" value="Unassembled WGS sequence"/>
</dbReference>
<dbReference type="GO" id="GO:0008478">
    <property type="term" value="F:pyridoxal kinase activity"/>
    <property type="evidence" value="ECO:0007669"/>
    <property type="project" value="UniProtKB-EC"/>
</dbReference>
<evidence type="ECO:0000259" key="14">
    <source>
        <dbReference type="Pfam" id="PF08543"/>
    </source>
</evidence>
<dbReference type="GO" id="GO:0008902">
    <property type="term" value="F:hydroxymethylpyrimidine kinase activity"/>
    <property type="evidence" value="ECO:0007669"/>
    <property type="project" value="TreeGrafter"/>
</dbReference>
<evidence type="ECO:0000256" key="9">
    <source>
        <dbReference type="ARBA" id="ARBA00042307"/>
    </source>
</evidence>
<keyword evidence="6 15" id="KW-0418">Kinase</keyword>
<organism evidence="15 16">
    <name type="scientific">Megamonas hypermegale</name>
    <dbReference type="NCBI Taxonomy" id="158847"/>
    <lineage>
        <taxon>Bacteria</taxon>
        <taxon>Bacillati</taxon>
        <taxon>Bacillota</taxon>
        <taxon>Negativicutes</taxon>
        <taxon>Selenomonadales</taxon>
        <taxon>Selenomonadaceae</taxon>
        <taxon>Megamonas</taxon>
    </lineage>
</organism>
<evidence type="ECO:0000256" key="8">
    <source>
        <dbReference type="ARBA" id="ARBA00022842"/>
    </source>
</evidence>
<feature type="domain" description="Pyridoxamine kinase/Phosphomethylpyrimidine kinase" evidence="14">
    <location>
        <begin position="15"/>
        <end position="259"/>
    </location>
</feature>
<evidence type="ECO:0000256" key="7">
    <source>
        <dbReference type="ARBA" id="ARBA00022840"/>
    </source>
</evidence>
<dbReference type="SUPFAM" id="SSF53613">
    <property type="entry name" value="Ribokinase-like"/>
    <property type="match status" value="1"/>
</dbReference>
<dbReference type="GO" id="GO:0046872">
    <property type="term" value="F:metal ion binding"/>
    <property type="evidence" value="ECO:0007669"/>
    <property type="project" value="UniProtKB-KW"/>
</dbReference>
<sequence>MALENYKALTIAGSDTSGGAGMEADLKTFEEMGVYGMVALTVIVAQNPKDWAHDIFPIDLPTIERQIATVGEGIGINAMKTGMLGSAALVELVAKSIDKYNFKNVVIDPVMVCKGIDAIMVPEAAEAIKSLLVKKADVITPNTVESAYLAGMEKVETVEDIKEACVKINKLGAKNVIIKSGSRVDGDYMVDVLFDGKEFTIQKKAKMKNIYNSGAGCTFSAAITAGLAKGLDIHQAFENAQNFIDKAVANSFKLNEFTGALAHWQTR</sequence>
<evidence type="ECO:0000313" key="16">
    <source>
        <dbReference type="Proteomes" id="UP000255234"/>
    </source>
</evidence>
<dbReference type="GeneID" id="62779376"/>
<gene>
    <name evidence="15" type="primary">pdxK</name>
    <name evidence="15" type="ORF">NCTC10571_02045</name>
</gene>
<proteinExistence type="inferred from homology"/>
<dbReference type="GO" id="GO:0009228">
    <property type="term" value="P:thiamine biosynthetic process"/>
    <property type="evidence" value="ECO:0007669"/>
    <property type="project" value="InterPro"/>
</dbReference>
<comment type="similarity">
    <text evidence="1">Belongs to the ThiD family.</text>
</comment>
<evidence type="ECO:0000256" key="10">
    <source>
        <dbReference type="ARBA" id="ARBA00042348"/>
    </source>
</evidence>
<comment type="catalytic activity">
    <reaction evidence="13">
        <text>pyridoxal + ATP = pyridoxal 5'-phosphate + ADP + H(+)</text>
        <dbReference type="Rhea" id="RHEA:10224"/>
        <dbReference type="ChEBI" id="CHEBI:15378"/>
        <dbReference type="ChEBI" id="CHEBI:17310"/>
        <dbReference type="ChEBI" id="CHEBI:30616"/>
        <dbReference type="ChEBI" id="CHEBI:456216"/>
        <dbReference type="ChEBI" id="CHEBI:597326"/>
        <dbReference type="EC" id="2.7.1.35"/>
    </reaction>
</comment>
<keyword evidence="8" id="KW-0460">Magnesium</keyword>
<evidence type="ECO:0000256" key="6">
    <source>
        <dbReference type="ARBA" id="ARBA00022777"/>
    </source>
</evidence>
<dbReference type="STRING" id="1122216.GCA_000423385_01138"/>
<keyword evidence="4" id="KW-0479">Metal-binding</keyword>
<keyword evidence="5" id="KW-0547">Nucleotide-binding</keyword>
<dbReference type="EMBL" id="UGPP01000001">
    <property type="protein sequence ID" value="STY71868.1"/>
    <property type="molecule type" value="Genomic_DNA"/>
</dbReference>
<name>A0A378P0S8_9FIRM</name>
<evidence type="ECO:0000256" key="13">
    <source>
        <dbReference type="ARBA" id="ARBA00049293"/>
    </source>
</evidence>
<dbReference type="FunFam" id="3.40.1190.20:FF:000003">
    <property type="entry name" value="Phosphomethylpyrimidine kinase ThiD"/>
    <property type="match status" value="1"/>
</dbReference>
<dbReference type="GO" id="GO:0005524">
    <property type="term" value="F:ATP binding"/>
    <property type="evidence" value="ECO:0007669"/>
    <property type="project" value="UniProtKB-KW"/>
</dbReference>
<evidence type="ECO:0000256" key="2">
    <source>
        <dbReference type="ARBA" id="ARBA00012104"/>
    </source>
</evidence>
<dbReference type="PANTHER" id="PTHR20858:SF19">
    <property type="entry name" value="PYRIDOXINE KINASE"/>
    <property type="match status" value="1"/>
</dbReference>
<dbReference type="GO" id="GO:0005829">
    <property type="term" value="C:cytosol"/>
    <property type="evidence" value="ECO:0007669"/>
    <property type="project" value="TreeGrafter"/>
</dbReference>
<dbReference type="NCBIfam" id="TIGR00097">
    <property type="entry name" value="HMP-P_kinase"/>
    <property type="match status" value="1"/>
</dbReference>
<dbReference type="CDD" id="cd01169">
    <property type="entry name" value="HMPP_kinase"/>
    <property type="match status" value="1"/>
</dbReference>
<evidence type="ECO:0000256" key="11">
    <source>
        <dbReference type="ARBA" id="ARBA00042396"/>
    </source>
</evidence>